<gene>
    <name evidence="1" type="ORF">ENP86_01740</name>
</gene>
<dbReference type="AlphaFoldDB" id="A0A7V0Z461"/>
<sequence length="88" mass="10334">MRPTEILKQEHKVIKVALDVLERLIYKEDNILYVMADAHLDESTEEDLIREFEKVEGRMGKGVHERYHQLVKDLKEKYLGGKSGQSHQ</sequence>
<reference evidence="1" key="1">
    <citation type="journal article" date="2020" name="mSystems">
        <title>Genome- and Community-Level Interaction Insights into Carbon Utilization and Element Cycling Functions of Hydrothermarchaeota in Hydrothermal Sediment.</title>
        <authorList>
            <person name="Zhou Z."/>
            <person name="Liu Y."/>
            <person name="Xu W."/>
            <person name="Pan J."/>
            <person name="Luo Z.H."/>
            <person name="Li M."/>
        </authorList>
    </citation>
    <scope>NUCLEOTIDE SEQUENCE [LARGE SCALE GENOMIC DNA]</scope>
    <source>
        <strain evidence="1">SpSt-258</strain>
    </source>
</reference>
<dbReference type="Gene3D" id="1.20.120.520">
    <property type="entry name" value="nmb1532 protein domain like"/>
    <property type="match status" value="1"/>
</dbReference>
<name>A0A7V0Z461_UNCW3</name>
<proteinExistence type="predicted"/>
<evidence type="ECO:0000313" key="1">
    <source>
        <dbReference type="EMBL" id="HDY58267.1"/>
    </source>
</evidence>
<protein>
    <submittedName>
        <fullName evidence="1">Uncharacterized protein</fullName>
    </submittedName>
</protein>
<dbReference type="EMBL" id="DSKY01000004">
    <property type="protein sequence ID" value="HDY58267.1"/>
    <property type="molecule type" value="Genomic_DNA"/>
</dbReference>
<organism evidence="1">
    <name type="scientific">candidate division WOR-3 bacterium</name>
    <dbReference type="NCBI Taxonomy" id="2052148"/>
    <lineage>
        <taxon>Bacteria</taxon>
        <taxon>Bacteria division WOR-3</taxon>
    </lineage>
</organism>
<accession>A0A7V0Z461</accession>
<comment type="caution">
    <text evidence="1">The sequence shown here is derived from an EMBL/GenBank/DDBJ whole genome shotgun (WGS) entry which is preliminary data.</text>
</comment>